<name>A0ABT3PQB2_9BACT</name>
<feature type="region of interest" description="Disordered" evidence="1">
    <location>
        <begin position="1"/>
        <end position="21"/>
    </location>
</feature>
<reference evidence="2 3" key="1">
    <citation type="submission" date="2021-03" db="EMBL/GenBank/DDBJ databases">
        <title>Aliifodinibius sp. nov., a new bacterium isolated from saline soil.</title>
        <authorList>
            <person name="Galisteo C."/>
            <person name="De La Haba R."/>
            <person name="Sanchez-Porro C."/>
            <person name="Ventosa A."/>
        </authorList>
    </citation>
    <scope>NUCLEOTIDE SEQUENCE [LARGE SCALE GENOMIC DNA]</scope>
    <source>
        <strain evidence="2 3">1BSP15-2V2</strain>
    </source>
</reference>
<evidence type="ECO:0000313" key="2">
    <source>
        <dbReference type="EMBL" id="MCW9708049.1"/>
    </source>
</evidence>
<evidence type="ECO:0000313" key="3">
    <source>
        <dbReference type="Proteomes" id="UP001207918"/>
    </source>
</evidence>
<keyword evidence="3" id="KW-1185">Reference proteome</keyword>
<dbReference type="RefSeq" id="WP_265766835.1">
    <property type="nucleotide sequence ID" value="NZ_JAGGJA010000009.1"/>
</dbReference>
<gene>
    <name evidence="2" type="ORF">J6I44_14380</name>
</gene>
<accession>A0ABT3PQB2</accession>
<protein>
    <submittedName>
        <fullName evidence="2">Uncharacterized protein</fullName>
    </submittedName>
</protein>
<dbReference type="Proteomes" id="UP001207918">
    <property type="component" value="Unassembled WGS sequence"/>
</dbReference>
<organism evidence="2 3">
    <name type="scientific">Fodinibius salsisoli</name>
    <dbReference type="NCBI Taxonomy" id="2820877"/>
    <lineage>
        <taxon>Bacteria</taxon>
        <taxon>Pseudomonadati</taxon>
        <taxon>Balneolota</taxon>
        <taxon>Balneolia</taxon>
        <taxon>Balneolales</taxon>
        <taxon>Balneolaceae</taxon>
        <taxon>Fodinibius</taxon>
    </lineage>
</organism>
<proteinExistence type="predicted"/>
<dbReference type="EMBL" id="JAGGJA010000009">
    <property type="protein sequence ID" value="MCW9708049.1"/>
    <property type="molecule type" value="Genomic_DNA"/>
</dbReference>
<evidence type="ECO:0000256" key="1">
    <source>
        <dbReference type="SAM" id="MobiDB-lite"/>
    </source>
</evidence>
<comment type="caution">
    <text evidence="2">The sequence shown here is derived from an EMBL/GenBank/DDBJ whole genome shotgun (WGS) entry which is preliminary data.</text>
</comment>
<sequence length="67" mass="7525">MRTLSPDDQARGYGKNPPFQLWSTSEQGQYMPMVLATNPYARYRKIQGPLPPPIKRCELGVTAWSAG</sequence>